<dbReference type="Proteomes" id="UP001548189">
    <property type="component" value="Unassembled WGS sequence"/>
</dbReference>
<reference evidence="1 2" key="1">
    <citation type="submission" date="2024-06" db="EMBL/GenBank/DDBJ databases">
        <authorList>
            <person name="Li F."/>
        </authorList>
    </citation>
    <scope>NUCLEOTIDE SEQUENCE [LARGE SCALE GENOMIC DNA]</scope>
    <source>
        <strain evidence="1 2">GXAS 311</strain>
    </source>
</reference>
<accession>A0ABV2BQY9</accession>
<dbReference type="Gene3D" id="1.20.1590.10">
    <property type="entry name" value="YP_001051499.1 domain like"/>
    <property type="match status" value="1"/>
</dbReference>
<gene>
    <name evidence="1" type="ORF">ABVT43_04390</name>
</gene>
<dbReference type="InterPro" id="IPR023381">
    <property type="entry name" value="YP001051499.1-like_dom_sf"/>
</dbReference>
<name>A0ABV2BQY9_9GAMM</name>
<dbReference type="InterPro" id="IPR007338">
    <property type="entry name" value="DUF416"/>
</dbReference>
<dbReference type="RefSeq" id="WP_353873920.1">
    <property type="nucleotide sequence ID" value="NZ_JBEVCJ010000003.1"/>
</dbReference>
<comment type="caution">
    <text evidence="1">The sequence shown here is derived from an EMBL/GenBank/DDBJ whole genome shotgun (WGS) entry which is preliminary data.</text>
</comment>
<protein>
    <submittedName>
        <fullName evidence="1">DUF416 family protein</fullName>
    </submittedName>
</protein>
<organism evidence="1 2">
    <name type="scientific">Aliikangiella maris</name>
    <dbReference type="NCBI Taxonomy" id="3162458"/>
    <lineage>
        <taxon>Bacteria</taxon>
        <taxon>Pseudomonadati</taxon>
        <taxon>Pseudomonadota</taxon>
        <taxon>Gammaproteobacteria</taxon>
        <taxon>Oceanospirillales</taxon>
        <taxon>Pleioneaceae</taxon>
        <taxon>Aliikangiella</taxon>
    </lineage>
</organism>
<dbReference type="Pfam" id="PF04222">
    <property type="entry name" value="DUF416"/>
    <property type="match status" value="1"/>
</dbReference>
<evidence type="ECO:0000313" key="1">
    <source>
        <dbReference type="EMBL" id="MET1254361.1"/>
    </source>
</evidence>
<keyword evidence="2" id="KW-1185">Reference proteome</keyword>
<sequence length="216" mass="24826">MFAFAQMNQWQQQLFAAALVQRMLPNYLYFAQACEFGEPGILVNQLDLVWQKLARLPVKFNVPLQLDKLENVIPRAEDFDVYAVFPAIDACSGLTTLLQSFVEREVDCAAELSQLSIATVTAYLEMLQLEAVDEITAEVNPQEQSVEEKTQEEKIQEEKIQEVPTTITDEPLYQWEVSMQTDLYELIIQRKENKALIDEVKTLVTEQRLSNLAIEY</sequence>
<dbReference type="EMBL" id="JBEVCJ010000003">
    <property type="protein sequence ID" value="MET1254361.1"/>
    <property type="molecule type" value="Genomic_DNA"/>
</dbReference>
<proteinExistence type="predicted"/>
<evidence type="ECO:0000313" key="2">
    <source>
        <dbReference type="Proteomes" id="UP001548189"/>
    </source>
</evidence>